<gene>
    <name evidence="2" type="ORF">K458DRAFT_325845</name>
</gene>
<organism evidence="2 3">
    <name type="scientific">Lentithecium fluviatile CBS 122367</name>
    <dbReference type="NCBI Taxonomy" id="1168545"/>
    <lineage>
        <taxon>Eukaryota</taxon>
        <taxon>Fungi</taxon>
        <taxon>Dikarya</taxon>
        <taxon>Ascomycota</taxon>
        <taxon>Pezizomycotina</taxon>
        <taxon>Dothideomycetes</taxon>
        <taxon>Pleosporomycetidae</taxon>
        <taxon>Pleosporales</taxon>
        <taxon>Massarineae</taxon>
        <taxon>Lentitheciaceae</taxon>
        <taxon>Lentithecium</taxon>
    </lineage>
</organism>
<dbReference type="OrthoDB" id="5428863at2759"/>
<dbReference type="InterPro" id="IPR010730">
    <property type="entry name" value="HET"/>
</dbReference>
<feature type="domain" description="Heterokaryon incompatibility" evidence="1">
    <location>
        <begin position="238"/>
        <end position="389"/>
    </location>
</feature>
<dbReference type="PANTHER" id="PTHR33112:SF12">
    <property type="entry name" value="HETEROKARYON INCOMPATIBILITY DOMAIN-CONTAINING PROTEIN"/>
    <property type="match status" value="1"/>
</dbReference>
<dbReference type="Proteomes" id="UP000799291">
    <property type="component" value="Unassembled WGS sequence"/>
</dbReference>
<accession>A0A6G1JP63</accession>
<dbReference type="EMBL" id="MU005569">
    <property type="protein sequence ID" value="KAF2692031.1"/>
    <property type="molecule type" value="Genomic_DNA"/>
</dbReference>
<name>A0A6G1JP63_9PLEO</name>
<sequence length="790" mass="89589">MTFVVEDLDPLFDFSSRTSKCLCQHAESPLETALPLEATWCSNQSGIAGARVSKAEVIKADCHICEKILRVLRIPRNTWTVGMVELGSGTEIIQPVPSCDRHQKLVASALRLDANQPDEEICTIAKCIEKLEIHKNPLNMAAIITTTMLPGCPLPRPPLYGMYPVKEPGDPNDLIGGRILSLQWIDLDLPKLWKSTCDSLHADLCKGFPHEVLSRIRPTWLVDVKRKCVISAPENCSYVALSYVWGNQPTLKATVGNMSQLQRVGALLNMPIAKTIQDAVGVVELLEERYLWVDTLCIVQDNESQKHAEMAKMAAIYANSAVTILAVQGKHANSGLRGFRGISEARNLHQSLHCLEKELRVIQFPIEPSQLELGSHEPVWGTRGWTYQEHLFSRKRLIFDGDSVRWECAAAIWREHVELSLDLKPHHNDIIRCQSLFKASVPDLMWLQVILQNYNKRSFTYPEDALYAFDGIAFSTSQAFAGGFVSGLPIAFFEMALLWQPRDKIYRRVSRDPEKQHCLPSWSWAGWSGAVNFDDKSATDFIRNSKSMAKRTHEKRVTRILSWSYHATADAPGKPIHPSILANKDLRLEKQIECASLGWTKHSITESLEAFYESPDPRSPSTCFYKHEAYAGDEFWYPIPLVQQVNSTPSILTPYISCTTRRAWLFPGEELPKKNGYRPILSLRIDRNIWAGILQPHDSLDASSGTLQEPTGAVELVEIARGFCRDTTSPWPGIEEIRHPERPKAGQWYEYYWVMWVGWDNGIAYRRGLGRVQRQLWEEQRGELFYLLLG</sequence>
<proteinExistence type="predicted"/>
<dbReference type="AlphaFoldDB" id="A0A6G1JP63"/>
<evidence type="ECO:0000313" key="2">
    <source>
        <dbReference type="EMBL" id="KAF2692031.1"/>
    </source>
</evidence>
<evidence type="ECO:0000259" key="1">
    <source>
        <dbReference type="Pfam" id="PF06985"/>
    </source>
</evidence>
<evidence type="ECO:0000313" key="3">
    <source>
        <dbReference type="Proteomes" id="UP000799291"/>
    </source>
</evidence>
<dbReference type="PANTHER" id="PTHR33112">
    <property type="entry name" value="DOMAIN PROTEIN, PUTATIVE-RELATED"/>
    <property type="match status" value="1"/>
</dbReference>
<reference evidence="2" key="1">
    <citation type="journal article" date="2020" name="Stud. Mycol.">
        <title>101 Dothideomycetes genomes: a test case for predicting lifestyles and emergence of pathogens.</title>
        <authorList>
            <person name="Haridas S."/>
            <person name="Albert R."/>
            <person name="Binder M."/>
            <person name="Bloem J."/>
            <person name="Labutti K."/>
            <person name="Salamov A."/>
            <person name="Andreopoulos B."/>
            <person name="Baker S."/>
            <person name="Barry K."/>
            <person name="Bills G."/>
            <person name="Bluhm B."/>
            <person name="Cannon C."/>
            <person name="Castanera R."/>
            <person name="Culley D."/>
            <person name="Daum C."/>
            <person name="Ezra D."/>
            <person name="Gonzalez J."/>
            <person name="Henrissat B."/>
            <person name="Kuo A."/>
            <person name="Liang C."/>
            <person name="Lipzen A."/>
            <person name="Lutzoni F."/>
            <person name="Magnuson J."/>
            <person name="Mondo S."/>
            <person name="Nolan M."/>
            <person name="Ohm R."/>
            <person name="Pangilinan J."/>
            <person name="Park H.-J."/>
            <person name="Ramirez L."/>
            <person name="Alfaro M."/>
            <person name="Sun H."/>
            <person name="Tritt A."/>
            <person name="Yoshinaga Y."/>
            <person name="Zwiers L.-H."/>
            <person name="Turgeon B."/>
            <person name="Goodwin S."/>
            <person name="Spatafora J."/>
            <person name="Crous P."/>
            <person name="Grigoriev I."/>
        </authorList>
    </citation>
    <scope>NUCLEOTIDE SEQUENCE</scope>
    <source>
        <strain evidence="2">CBS 122367</strain>
    </source>
</reference>
<protein>
    <submittedName>
        <fullName evidence="2">HET-domain-containing protein</fullName>
    </submittedName>
</protein>
<keyword evidence="3" id="KW-1185">Reference proteome</keyword>
<dbReference type="Pfam" id="PF06985">
    <property type="entry name" value="HET"/>
    <property type="match status" value="1"/>
</dbReference>